<accession>A0ABS6I9B0</accession>
<dbReference type="Pfam" id="PF04464">
    <property type="entry name" value="Glyphos_transf"/>
    <property type="match status" value="1"/>
</dbReference>
<evidence type="ECO:0000313" key="2">
    <source>
        <dbReference type="Proteomes" id="UP000824166"/>
    </source>
</evidence>
<organism evidence="1 2">
    <name type="scientific">Paenarthrobacter aromaticivorans</name>
    <dbReference type="NCBI Taxonomy" id="2849150"/>
    <lineage>
        <taxon>Bacteria</taxon>
        <taxon>Bacillati</taxon>
        <taxon>Actinomycetota</taxon>
        <taxon>Actinomycetes</taxon>
        <taxon>Micrococcales</taxon>
        <taxon>Micrococcaceae</taxon>
        <taxon>Paenarthrobacter</taxon>
    </lineage>
</organism>
<keyword evidence="2" id="KW-1185">Reference proteome</keyword>
<gene>
    <name evidence="1" type="ORF">KSW38_18585</name>
</gene>
<name>A0ABS6I9B0_9MICC</name>
<protein>
    <submittedName>
        <fullName evidence="1">CDP-glycerol glycerophosphotransferase family protein</fullName>
    </submittedName>
</protein>
<proteinExistence type="predicted"/>
<evidence type="ECO:0000313" key="1">
    <source>
        <dbReference type="EMBL" id="MBU8868303.1"/>
    </source>
</evidence>
<dbReference type="EMBL" id="JAHOPC010000013">
    <property type="protein sequence ID" value="MBU8868303.1"/>
    <property type="molecule type" value="Genomic_DNA"/>
</dbReference>
<comment type="caution">
    <text evidence="1">The sequence shown here is derived from an EMBL/GenBank/DDBJ whole genome shotgun (WGS) entry which is preliminary data.</text>
</comment>
<dbReference type="InterPro" id="IPR007554">
    <property type="entry name" value="Glycerophosphate_synth"/>
</dbReference>
<dbReference type="RefSeq" id="WP_216926423.1">
    <property type="nucleotide sequence ID" value="NZ_JAHOPC010000013.1"/>
</dbReference>
<reference evidence="1 2" key="1">
    <citation type="submission" date="2021-06" db="EMBL/GenBank/DDBJ databases">
        <authorList>
            <person name="Jeong J.W."/>
        </authorList>
    </citation>
    <scope>NUCLEOTIDE SEQUENCE [LARGE SCALE GENOMIC DNA]</scope>
    <source>
        <strain evidence="1 2">MMS21-TAE1-1</strain>
    </source>
</reference>
<sequence length="674" mass="77814">MPDSIPLVTIVLEAPGGVDLESVMYRRLIAARLRYEAQFSILQVDEPLTTQEIARLSELVETKYVVFMRTSHQLAPTYMTTMLDYLRPRTVYLAEPVMYTGMISKKVAATKIDDPYRYARDTDVFGVVFNTRRLRDALEAIGDVDRSALYLSYRLYWSIGTVKPLVTGFSVASDTKSAIGLQIAEDVTRLVPLIPTASKEVRVHLVRYVALFLRGMRAGKVTQVALANLRDVVRSYRLVELLRFVEPLQPVEASWIRWLSDSESDTHLYKQLSDGDSYLSFREGQPAEGAQPPLYELHFGGDTVVIEKSYRPRDLRPGYSRAASYDFYSRPISPSSTMIFFDRPLQADDNAEHLYEYFMVNHGEFTEAYFALNPKSPDWERLEAKGFKLIPIFTTEFYEKFLISDLVVSSQIYNIRYRGKSFANSRFVYLQHGIQLNDMTDWILSKYFDVFVATGQLEADYLRKLAPVETLNSGLPRFEALIRTRHEPQHLLFMPTWRFNLHQASTELFAQSEYFRAIDAVLADPKLLAFLEETGRTLHVKLHPNVEKRAGQFRFSRNVVRTDLSYREAIASAEMVFTDYSSAVLDAAFIGTPIAYYHWDAADFFHEQPYEGRVDYRDDGLGPVFEEHAELIHHIVHEHYLRPHELFSARRERFFQGVDPQRINAKIVERMLSL</sequence>
<dbReference type="Proteomes" id="UP000824166">
    <property type="component" value="Unassembled WGS sequence"/>
</dbReference>